<evidence type="ECO:0000256" key="5">
    <source>
        <dbReference type="SAM" id="Phobius"/>
    </source>
</evidence>
<keyword evidence="2 5" id="KW-0812">Transmembrane</keyword>
<dbReference type="GO" id="GO:0140359">
    <property type="term" value="F:ABC-type transporter activity"/>
    <property type="evidence" value="ECO:0007669"/>
    <property type="project" value="InterPro"/>
</dbReference>
<protein>
    <recommendedName>
        <fullName evidence="6">ABC-2 type transporter transmembrane domain-containing protein</fullName>
    </recommendedName>
</protein>
<dbReference type="EMBL" id="CP025746">
    <property type="protein sequence ID" value="QAA30545.1"/>
    <property type="molecule type" value="Genomic_DNA"/>
</dbReference>
<feature type="transmembrane region" description="Helical" evidence="5">
    <location>
        <begin position="21"/>
        <end position="39"/>
    </location>
</feature>
<dbReference type="InterPro" id="IPR013525">
    <property type="entry name" value="ABC2_TM"/>
</dbReference>
<evidence type="ECO:0000256" key="3">
    <source>
        <dbReference type="ARBA" id="ARBA00022989"/>
    </source>
</evidence>
<evidence type="ECO:0000259" key="6">
    <source>
        <dbReference type="Pfam" id="PF12698"/>
    </source>
</evidence>
<evidence type="ECO:0000256" key="4">
    <source>
        <dbReference type="ARBA" id="ARBA00023136"/>
    </source>
</evidence>
<dbReference type="AlphaFoldDB" id="A0A3R5U3E1"/>
<dbReference type="GO" id="GO:0016020">
    <property type="term" value="C:membrane"/>
    <property type="evidence" value="ECO:0007669"/>
    <property type="project" value="UniProtKB-SubCell"/>
</dbReference>
<name>A0A3R5U3E1_9CLOT</name>
<feature type="transmembrane region" description="Helical" evidence="5">
    <location>
        <begin position="256"/>
        <end position="277"/>
    </location>
</feature>
<dbReference type="OrthoDB" id="1706094at2"/>
<keyword evidence="8" id="KW-1185">Reference proteome</keyword>
<feature type="transmembrane region" description="Helical" evidence="5">
    <location>
        <begin position="289"/>
        <end position="308"/>
    </location>
</feature>
<gene>
    <name evidence="7" type="ORF">C1I91_02060</name>
</gene>
<evidence type="ECO:0000313" key="7">
    <source>
        <dbReference type="EMBL" id="QAA30545.1"/>
    </source>
</evidence>
<dbReference type="Pfam" id="PF12698">
    <property type="entry name" value="ABC2_membrane_3"/>
    <property type="match status" value="1"/>
</dbReference>
<evidence type="ECO:0000313" key="8">
    <source>
        <dbReference type="Proteomes" id="UP000286268"/>
    </source>
</evidence>
<feature type="transmembrane region" description="Helical" evidence="5">
    <location>
        <begin position="220"/>
        <end position="244"/>
    </location>
</feature>
<dbReference type="Gene3D" id="3.40.1710.10">
    <property type="entry name" value="abc type-2 transporter like domain"/>
    <property type="match status" value="1"/>
</dbReference>
<reference evidence="7 8" key="1">
    <citation type="submission" date="2018-01" db="EMBL/GenBank/DDBJ databases">
        <title>Genome Sequencing and Assembly of Anaerobacter polyendosporus strain CT4.</title>
        <authorList>
            <person name="Tachaapaikoon C."/>
            <person name="Sutheeworapong S."/>
            <person name="Jenjaroenpun P."/>
            <person name="Wongsurawat T."/>
            <person name="Nookeaw I."/>
            <person name="Cheawchanlertfa P."/>
            <person name="Kosugi A."/>
            <person name="Cheevadhanarak S."/>
            <person name="Ratanakhanokchai K."/>
        </authorList>
    </citation>
    <scope>NUCLEOTIDE SEQUENCE [LARGE SCALE GENOMIC DNA]</scope>
    <source>
        <strain evidence="7 8">CT4</strain>
    </source>
</reference>
<accession>A0A3R5U3E1</accession>
<evidence type="ECO:0000256" key="1">
    <source>
        <dbReference type="ARBA" id="ARBA00004141"/>
    </source>
</evidence>
<proteinExistence type="predicted"/>
<dbReference type="Proteomes" id="UP000286268">
    <property type="component" value="Chromosome"/>
</dbReference>
<organism evidence="7 8">
    <name type="scientific">Clostridium manihotivorum</name>
    <dbReference type="NCBI Taxonomy" id="2320868"/>
    <lineage>
        <taxon>Bacteria</taxon>
        <taxon>Bacillati</taxon>
        <taxon>Bacillota</taxon>
        <taxon>Clostridia</taxon>
        <taxon>Eubacteriales</taxon>
        <taxon>Clostridiaceae</taxon>
        <taxon>Clostridium</taxon>
    </lineage>
</organism>
<dbReference type="PANTHER" id="PTHR43027:SF1">
    <property type="entry name" value="DOXORUBICIN RESISTANCE ABC TRANSPORTER PERMEASE PROTEIN DRRC-RELATED"/>
    <property type="match status" value="1"/>
</dbReference>
<dbReference type="KEGG" id="cmah:C1I91_02060"/>
<comment type="subcellular location">
    <subcellularLocation>
        <location evidence="1">Membrane</location>
        <topology evidence="1">Multi-pass membrane protein</topology>
    </subcellularLocation>
</comment>
<feature type="domain" description="ABC-2 type transporter transmembrane" evidence="6">
    <location>
        <begin position="18"/>
        <end position="352"/>
    </location>
</feature>
<feature type="transmembrane region" description="Helical" evidence="5">
    <location>
        <begin position="338"/>
        <end position="355"/>
    </location>
</feature>
<sequence>MRFFILLKSNLKRMVRSKSTILATFVIPCFIVIGFGLIFNKIIGNTDNDFIVVNSDRGSSGSEFIKEIKTNTKIEVYDKAKAEERLKRKNIGVFYEIPEDFSEKLSKGVKPQIAAYKLESNKDLGNFQLNANTVINHMVLRSEFKNSNKEVSLKDLSYEDTKISVVSKDKSNFSIGEAIILNLIISFVLYSSIGISMELFRLGEQNIITRSFTTGNKPTVILGAILTALFLISAVSYSVIYILSSLISSPSMLMKAPIAILNLSCLALVSLSLGILVSRIVKNESYINVILQAISAITCFLGGSFMPYELLPKSITAFSKFTPQYWAIQSINNGKPQYALIVVLFALVLFTAGTFKTKSIANA</sequence>
<feature type="transmembrane region" description="Helical" evidence="5">
    <location>
        <begin position="179"/>
        <end position="200"/>
    </location>
</feature>
<keyword evidence="3 5" id="KW-1133">Transmembrane helix</keyword>
<dbReference type="InterPro" id="IPR052902">
    <property type="entry name" value="ABC-2_transporter"/>
</dbReference>
<evidence type="ECO:0000256" key="2">
    <source>
        <dbReference type="ARBA" id="ARBA00022692"/>
    </source>
</evidence>
<dbReference type="PANTHER" id="PTHR43027">
    <property type="entry name" value="DOXORUBICIN RESISTANCE ABC TRANSPORTER PERMEASE PROTEIN DRRC-RELATED"/>
    <property type="match status" value="1"/>
</dbReference>
<dbReference type="RefSeq" id="WP_128210995.1">
    <property type="nucleotide sequence ID" value="NZ_CP025746.1"/>
</dbReference>
<keyword evidence="4 5" id="KW-0472">Membrane</keyword>